<dbReference type="Pfam" id="PF00425">
    <property type="entry name" value="Chorismate_bind"/>
    <property type="match status" value="1"/>
</dbReference>
<evidence type="ECO:0000256" key="5">
    <source>
        <dbReference type="ARBA" id="ARBA00022842"/>
    </source>
</evidence>
<dbReference type="PANTHER" id="PTHR11236:SF48">
    <property type="entry name" value="ISOCHORISMATE SYNTHASE MENF"/>
    <property type="match status" value="1"/>
</dbReference>
<keyword evidence="5" id="KW-0460">Magnesium</keyword>
<comment type="catalytic activity">
    <reaction evidence="8">
        <text>chorismate + L-glutamine = anthranilate + pyruvate + L-glutamate + H(+)</text>
        <dbReference type="Rhea" id="RHEA:21732"/>
        <dbReference type="ChEBI" id="CHEBI:15361"/>
        <dbReference type="ChEBI" id="CHEBI:15378"/>
        <dbReference type="ChEBI" id="CHEBI:16567"/>
        <dbReference type="ChEBI" id="CHEBI:29748"/>
        <dbReference type="ChEBI" id="CHEBI:29985"/>
        <dbReference type="ChEBI" id="CHEBI:58359"/>
        <dbReference type="EC" id="4.1.3.27"/>
    </reaction>
</comment>
<accession>A0A3B0V5L1</accession>
<evidence type="ECO:0000256" key="2">
    <source>
        <dbReference type="ARBA" id="ARBA00011575"/>
    </source>
</evidence>
<dbReference type="InterPro" id="IPR005801">
    <property type="entry name" value="ADC_synthase"/>
</dbReference>
<evidence type="ECO:0000256" key="7">
    <source>
        <dbReference type="ARBA" id="ARBA00025634"/>
    </source>
</evidence>
<evidence type="ECO:0000256" key="8">
    <source>
        <dbReference type="ARBA" id="ARBA00047683"/>
    </source>
</evidence>
<dbReference type="InterPro" id="IPR006805">
    <property type="entry name" value="Anth_synth_I_N"/>
</dbReference>
<feature type="domain" description="Anthranilate synthase component I N-terminal" evidence="10">
    <location>
        <begin position="1"/>
        <end position="121"/>
    </location>
</feature>
<organism evidence="11">
    <name type="scientific">hydrothermal vent metagenome</name>
    <dbReference type="NCBI Taxonomy" id="652676"/>
    <lineage>
        <taxon>unclassified sequences</taxon>
        <taxon>metagenomes</taxon>
        <taxon>ecological metagenomes</taxon>
    </lineage>
</organism>
<reference evidence="11" key="1">
    <citation type="submission" date="2018-06" db="EMBL/GenBank/DDBJ databases">
        <authorList>
            <person name="Zhirakovskaya E."/>
        </authorList>
    </citation>
    <scope>NUCLEOTIDE SEQUENCE</scope>
</reference>
<comment type="cofactor">
    <cofactor evidence="1">
        <name>Mg(2+)</name>
        <dbReference type="ChEBI" id="CHEBI:18420"/>
    </cofactor>
</comment>
<evidence type="ECO:0000256" key="1">
    <source>
        <dbReference type="ARBA" id="ARBA00001946"/>
    </source>
</evidence>
<evidence type="ECO:0000259" key="9">
    <source>
        <dbReference type="Pfam" id="PF00425"/>
    </source>
</evidence>
<dbReference type="EMBL" id="UOES01000221">
    <property type="protein sequence ID" value="VAW27334.1"/>
    <property type="molecule type" value="Genomic_DNA"/>
</dbReference>
<dbReference type="InterPro" id="IPR019999">
    <property type="entry name" value="Anth_synth_I-like"/>
</dbReference>
<proteinExistence type="predicted"/>
<dbReference type="GO" id="GO:0046872">
    <property type="term" value="F:metal ion binding"/>
    <property type="evidence" value="ECO:0007669"/>
    <property type="project" value="UniProtKB-KW"/>
</dbReference>
<feature type="non-terminal residue" evidence="11">
    <location>
        <position position="1"/>
    </location>
</feature>
<sequence>VSVYLKIREQYPISALLESSDYQGKENSYSFIAFEPFDSFEASGDRVNVMEDLAHFNSKYELVSDSPLAGIFNGAFGYLSFESVRYFDSYTTVKQSDIPEIKFNYYKYIIAFDHFNSKLHIIENLLSKDEKSEIDKLKKLIHQLNGAQFTFKSNEKQSPITDADYMNLVSKAKQHCQRGDVFQLVLSRPYTRSFQGDEFNVYRALRSINPSPYLFYFDFGSFKLMGSSPEAQIIVKDSKAEIHPIAGTVKRTGDDLEDIKAAERLKKDPKENAEHAMLVDLARNDLSRSCTNVLVGKEKHLQHFSHVIHLVSIVKGNLRKESSPIKALAASFPAGTLSGAPKFRAVELISLYENQPRGFYGGAIGYINFKGNLNMAIMIRSLMSRNNTLHYQAGAGIVIDSVEENELQEVENKLGAINAAIKMAEQL</sequence>
<dbReference type="Pfam" id="PF04715">
    <property type="entry name" value="Anth_synt_I_N"/>
    <property type="match status" value="1"/>
</dbReference>
<dbReference type="AlphaFoldDB" id="A0A3B0V5L1"/>
<dbReference type="Gene3D" id="3.60.120.10">
    <property type="entry name" value="Anthranilate synthase"/>
    <property type="match status" value="1"/>
</dbReference>
<comment type="subunit">
    <text evidence="2">Heterotetramer consisting of two non-identical subunits: a beta subunit (TrpG) and a large alpha subunit (TrpE).</text>
</comment>
<name>A0A3B0V5L1_9ZZZZ</name>
<gene>
    <name evidence="11" type="ORF">MNBD_BACTEROID06-581</name>
</gene>
<dbReference type="GO" id="GO:0004049">
    <property type="term" value="F:anthranilate synthase activity"/>
    <property type="evidence" value="ECO:0007669"/>
    <property type="project" value="UniProtKB-EC"/>
</dbReference>
<feature type="domain" description="Chorismate-utilising enzyme C-terminal" evidence="9">
    <location>
        <begin position="163"/>
        <end position="413"/>
    </location>
</feature>
<dbReference type="SUPFAM" id="SSF56322">
    <property type="entry name" value="ADC synthase"/>
    <property type="match status" value="1"/>
</dbReference>
<dbReference type="PANTHER" id="PTHR11236">
    <property type="entry name" value="AMINOBENZOATE/ANTHRANILATE SYNTHASE"/>
    <property type="match status" value="1"/>
</dbReference>
<evidence type="ECO:0000256" key="3">
    <source>
        <dbReference type="ARBA" id="ARBA00020653"/>
    </source>
</evidence>
<comment type="function">
    <text evidence="7">Part of a heterotetrameric complex that catalyzes the two-step biosynthesis of anthranilate, an intermediate in the biosynthesis of L-tryptophan. In the first step, the glutamine-binding beta subunit (TrpG) of anthranilate synthase (AS) provides the glutamine amidotransferase activity which generates ammonia as a substrate that, along with chorismate, is used in the second step, catalyzed by the large alpha subunit of AS (TrpE) to produce anthranilate. In the absence of TrpG, TrpE can synthesize anthranilate directly from chorismate and high concentrations of ammonia.</text>
</comment>
<evidence type="ECO:0000256" key="4">
    <source>
        <dbReference type="ARBA" id="ARBA00022723"/>
    </source>
</evidence>
<protein>
    <recommendedName>
        <fullName evidence="3">Anthranilate synthase component 1</fullName>
    </recommendedName>
</protein>
<evidence type="ECO:0000256" key="6">
    <source>
        <dbReference type="ARBA" id="ARBA00023239"/>
    </source>
</evidence>
<keyword evidence="4" id="KW-0479">Metal-binding</keyword>
<dbReference type="GO" id="GO:0000162">
    <property type="term" value="P:L-tryptophan biosynthetic process"/>
    <property type="evidence" value="ECO:0007669"/>
    <property type="project" value="TreeGrafter"/>
</dbReference>
<evidence type="ECO:0000313" key="11">
    <source>
        <dbReference type="EMBL" id="VAW27334.1"/>
    </source>
</evidence>
<evidence type="ECO:0000259" key="10">
    <source>
        <dbReference type="Pfam" id="PF04715"/>
    </source>
</evidence>
<dbReference type="InterPro" id="IPR015890">
    <property type="entry name" value="Chorismate_C"/>
</dbReference>
<dbReference type="PRINTS" id="PR00095">
    <property type="entry name" value="ANTSNTHASEI"/>
</dbReference>
<keyword evidence="6 11" id="KW-0456">Lyase</keyword>